<evidence type="ECO:0000313" key="2">
    <source>
        <dbReference type="Proteomes" id="UP000224829"/>
    </source>
</evidence>
<evidence type="ECO:0000313" key="1">
    <source>
        <dbReference type="EMBL" id="ARV77318.1"/>
    </source>
</evidence>
<dbReference type="Proteomes" id="UP000224829">
    <property type="component" value="Segment"/>
</dbReference>
<organism evidence="1 2">
    <name type="scientific">Pseudomonas phage Noxifer</name>
    <dbReference type="NCBI Taxonomy" id="2006684"/>
    <lineage>
        <taxon>Viruses</taxon>
        <taxon>Duplodnaviria</taxon>
        <taxon>Heunggongvirae</taxon>
        <taxon>Uroviricota</taxon>
        <taxon>Caudoviricetes</taxon>
        <taxon>Chimalliviridae</taxon>
        <taxon>Noxifervirus</taxon>
        <taxon>Noxifervirus noxifer</taxon>
    </lineage>
</organism>
<dbReference type="EMBL" id="MF063068">
    <property type="protein sequence ID" value="ARV77318.1"/>
    <property type="molecule type" value="Genomic_DNA"/>
</dbReference>
<keyword evidence="2" id="KW-1185">Reference proteome</keyword>
<protein>
    <submittedName>
        <fullName evidence="1">Uncharacterized protein</fullName>
    </submittedName>
</protein>
<name>A0A1Y0T1B3_9CAUD</name>
<sequence>MTTTISEALVNLPNASRVLLQFNKISGALTAVLGWVDPQTLNNDYYVYVDVESFDYNEQEVVGNYPDYEIRNKSAAGAVLYERQLDLAAQQKITKAYPVINQVNNVGNAITELGRVVRGMLKKPDPALEAVLEKLEEMNLYITEVKDANNERKAYYATAEGYTYVTIAQEEQSMADQLEGGLHEVYGAKSITGGTVF</sequence>
<reference evidence="1 2" key="1">
    <citation type="submission" date="2017-05" db="EMBL/GenBank/DDBJ databases">
        <authorList>
            <person name="Song R."/>
            <person name="Chenine A.L."/>
            <person name="Ruprecht R.M."/>
        </authorList>
    </citation>
    <scope>NUCLEOTIDE SEQUENCE [LARGE SCALE GENOMIC DNA]</scope>
</reference>
<gene>
    <name evidence="1" type="ORF">NOXIFER_149</name>
</gene>
<proteinExistence type="predicted"/>
<accession>A0A1Y0T1B3</accession>